<name>A0ABS0T018_9CAUL</name>
<comment type="caution">
    <text evidence="1">The sequence shown here is derived from an EMBL/GenBank/DDBJ whole genome shotgun (WGS) entry which is preliminary data.</text>
</comment>
<dbReference type="RefSeq" id="WP_198577122.1">
    <property type="nucleotide sequence ID" value="NZ_JADWOX010000011.1"/>
</dbReference>
<sequence length="141" mass="14999">MQIDLLGFALQIVAEPVGDVIDEQRCAAGIKSPSVLHRDSERLKVRCSAQRRLMSRQILAQLAQLHRAIGPLVTVSSAHATVHEHRPIAGGFHGQPFFAPPGALEIGAVSTNLKEVIDHLGERPAGAEVERGSCPAGAATF</sequence>
<proteinExistence type="predicted"/>
<dbReference type="EMBL" id="JADWOX010000011">
    <property type="protein sequence ID" value="MBI1685220.1"/>
    <property type="molecule type" value="Genomic_DNA"/>
</dbReference>
<keyword evidence="2" id="KW-1185">Reference proteome</keyword>
<evidence type="ECO:0000313" key="2">
    <source>
        <dbReference type="Proteomes" id="UP000639859"/>
    </source>
</evidence>
<reference evidence="1 2" key="1">
    <citation type="submission" date="2020-11" db="EMBL/GenBank/DDBJ databases">
        <title>genome sequence of strain KACC 18849.</title>
        <authorList>
            <person name="Gao J."/>
            <person name="Zhang X."/>
        </authorList>
    </citation>
    <scope>NUCLEOTIDE SEQUENCE [LARGE SCALE GENOMIC DNA]</scope>
    <source>
        <strain evidence="1 2">KACC 18849</strain>
    </source>
</reference>
<evidence type="ECO:0000313" key="1">
    <source>
        <dbReference type="EMBL" id="MBI1685220.1"/>
    </source>
</evidence>
<dbReference type="Proteomes" id="UP000639859">
    <property type="component" value="Unassembled WGS sequence"/>
</dbReference>
<organism evidence="1 2">
    <name type="scientific">Caulobacter hibisci</name>
    <dbReference type="NCBI Taxonomy" id="2035993"/>
    <lineage>
        <taxon>Bacteria</taxon>
        <taxon>Pseudomonadati</taxon>
        <taxon>Pseudomonadota</taxon>
        <taxon>Alphaproteobacteria</taxon>
        <taxon>Caulobacterales</taxon>
        <taxon>Caulobacteraceae</taxon>
        <taxon>Caulobacter</taxon>
    </lineage>
</organism>
<accession>A0ABS0T018</accession>
<gene>
    <name evidence="1" type="ORF">I4Q42_16235</name>
</gene>
<protein>
    <submittedName>
        <fullName evidence="1">Uncharacterized protein</fullName>
    </submittedName>
</protein>